<dbReference type="PROSITE" id="PS50931">
    <property type="entry name" value="HTH_LYSR"/>
    <property type="match status" value="1"/>
</dbReference>
<evidence type="ECO:0000256" key="4">
    <source>
        <dbReference type="ARBA" id="ARBA00023125"/>
    </source>
</evidence>
<dbReference type="InterPro" id="IPR058163">
    <property type="entry name" value="LysR-type_TF_proteobact-type"/>
</dbReference>
<dbReference type="Gene3D" id="3.40.190.10">
    <property type="entry name" value="Periplasmic binding protein-like II"/>
    <property type="match status" value="2"/>
</dbReference>
<dbReference type="PANTHER" id="PTHR30537:SF79">
    <property type="entry name" value="TRANSCRIPTIONAL REGULATOR-RELATED"/>
    <property type="match status" value="1"/>
</dbReference>
<keyword evidence="5" id="KW-0804">Transcription</keyword>
<feature type="domain" description="HTH lysR-type" evidence="6">
    <location>
        <begin position="9"/>
        <end position="66"/>
    </location>
</feature>
<dbReference type="InterPro" id="IPR005119">
    <property type="entry name" value="LysR_subst-bd"/>
</dbReference>
<dbReference type="AlphaFoldDB" id="A0A2U3PUZ9"/>
<dbReference type="Pfam" id="PF00126">
    <property type="entry name" value="HTH_1"/>
    <property type="match status" value="1"/>
</dbReference>
<comment type="similarity">
    <text evidence="2">Belongs to the LysR transcriptional regulatory family.</text>
</comment>
<dbReference type="GO" id="GO:0006351">
    <property type="term" value="P:DNA-templated transcription"/>
    <property type="evidence" value="ECO:0007669"/>
    <property type="project" value="TreeGrafter"/>
</dbReference>
<comment type="function">
    <text evidence="1">NodD regulates the expression of the nodABCFE genes which encode other nodulation proteins. NodD is also a negative regulator of its own expression. Binds flavonoids as inducers.</text>
</comment>
<dbReference type="SUPFAM" id="SSF53850">
    <property type="entry name" value="Periplasmic binding protein-like II"/>
    <property type="match status" value="1"/>
</dbReference>
<dbReference type="InterPro" id="IPR036390">
    <property type="entry name" value="WH_DNA-bd_sf"/>
</dbReference>
<sequence length="310" mass="34258">MSKAHSALPPLASLRAFEALARSGSVKLASENLNLTPSAISHQIRTLEAHFGVQLVRRSGRNIELTESGAIYASAVLTAFDELFRAGDFLEDRKRGPIVRVCVTPTFAMLAALPHLERFRIDNPGLDLRLEAKNTLADFERDNIDAAVQFGEPPFGSLTYHRLLRSRAAPCADPKLLDRFAPIQQPEDLTKLPLIKFATAPDLWQSWFEEYEPQVATKEPDLVGDSLLTAIQMARSSMGVLLAPFPLIAPLVSSGALTVIPRWGSRRPALRDFYFTHRKVDGSSEKIKAVHKWLKAVAKALETDAKKLGI</sequence>
<dbReference type="Pfam" id="PF03466">
    <property type="entry name" value="LysR_substrate"/>
    <property type="match status" value="1"/>
</dbReference>
<name>A0A2U3PUZ9_9BRAD</name>
<evidence type="ECO:0000256" key="5">
    <source>
        <dbReference type="ARBA" id="ARBA00023163"/>
    </source>
</evidence>
<evidence type="ECO:0000313" key="7">
    <source>
        <dbReference type="EMBL" id="SPP92997.1"/>
    </source>
</evidence>
<dbReference type="Gene3D" id="1.10.10.10">
    <property type="entry name" value="Winged helix-like DNA-binding domain superfamily/Winged helix DNA-binding domain"/>
    <property type="match status" value="1"/>
</dbReference>
<evidence type="ECO:0000313" key="8">
    <source>
        <dbReference type="Proteomes" id="UP000246085"/>
    </source>
</evidence>
<accession>A0A2U3PUZ9</accession>
<keyword evidence="3" id="KW-0805">Transcription regulation</keyword>
<dbReference type="Proteomes" id="UP000246085">
    <property type="component" value="Chromosome BRAD3257"/>
</dbReference>
<dbReference type="EMBL" id="LS398110">
    <property type="protein sequence ID" value="SPP92997.1"/>
    <property type="molecule type" value="Genomic_DNA"/>
</dbReference>
<keyword evidence="4" id="KW-0238">DNA-binding</keyword>
<proteinExistence type="inferred from homology"/>
<dbReference type="InterPro" id="IPR036388">
    <property type="entry name" value="WH-like_DNA-bd_sf"/>
</dbReference>
<evidence type="ECO:0000259" key="6">
    <source>
        <dbReference type="PROSITE" id="PS50931"/>
    </source>
</evidence>
<dbReference type="InterPro" id="IPR000847">
    <property type="entry name" value="LysR_HTH_N"/>
</dbReference>
<dbReference type="GO" id="GO:0003700">
    <property type="term" value="F:DNA-binding transcription factor activity"/>
    <property type="evidence" value="ECO:0007669"/>
    <property type="project" value="InterPro"/>
</dbReference>
<dbReference type="KEGG" id="bvz:BRAD3257_1887"/>
<evidence type="ECO:0000256" key="2">
    <source>
        <dbReference type="ARBA" id="ARBA00009437"/>
    </source>
</evidence>
<gene>
    <name evidence="7" type="ORF">BRAD3257_1887</name>
</gene>
<organism evidence="7 8">
    <name type="scientific">Bradyrhizobium vignae</name>
    <dbReference type="NCBI Taxonomy" id="1549949"/>
    <lineage>
        <taxon>Bacteria</taxon>
        <taxon>Pseudomonadati</taxon>
        <taxon>Pseudomonadota</taxon>
        <taxon>Alphaproteobacteria</taxon>
        <taxon>Hyphomicrobiales</taxon>
        <taxon>Nitrobacteraceae</taxon>
        <taxon>Bradyrhizobium</taxon>
    </lineage>
</organism>
<reference evidence="7 8" key="1">
    <citation type="submission" date="2018-03" db="EMBL/GenBank/DDBJ databases">
        <authorList>
            <person name="Gully D."/>
        </authorList>
    </citation>
    <scope>NUCLEOTIDE SEQUENCE [LARGE SCALE GENOMIC DNA]</scope>
    <source>
        <strain evidence="7">ORS3257</strain>
    </source>
</reference>
<evidence type="ECO:0000256" key="3">
    <source>
        <dbReference type="ARBA" id="ARBA00023015"/>
    </source>
</evidence>
<dbReference type="SUPFAM" id="SSF46785">
    <property type="entry name" value="Winged helix' DNA-binding domain"/>
    <property type="match status" value="1"/>
</dbReference>
<dbReference type="GO" id="GO:0043565">
    <property type="term" value="F:sequence-specific DNA binding"/>
    <property type="evidence" value="ECO:0007669"/>
    <property type="project" value="TreeGrafter"/>
</dbReference>
<protein>
    <recommendedName>
        <fullName evidence="6">HTH lysR-type domain-containing protein</fullName>
    </recommendedName>
</protein>
<evidence type="ECO:0000256" key="1">
    <source>
        <dbReference type="ARBA" id="ARBA00003502"/>
    </source>
</evidence>
<dbReference type="PANTHER" id="PTHR30537">
    <property type="entry name" value="HTH-TYPE TRANSCRIPTIONAL REGULATOR"/>
    <property type="match status" value="1"/>
</dbReference>
<dbReference type="RefSeq" id="WP_122401488.1">
    <property type="nucleotide sequence ID" value="NZ_LS398110.1"/>
</dbReference>